<keyword evidence="4" id="KW-1185">Reference proteome</keyword>
<evidence type="ECO:0000313" key="1">
    <source>
        <dbReference type="EMBL" id="AXH11456.1"/>
    </source>
</evidence>
<dbReference type="KEGG" id="hbv:ABIV_0435"/>
<evidence type="ECO:0000313" key="2">
    <source>
        <dbReference type="EMBL" id="RXK09359.1"/>
    </source>
</evidence>
<dbReference type="RefSeq" id="WP_114838332.1">
    <property type="nucleotide sequence ID" value="NZ_CP031217.1"/>
</dbReference>
<accession>A0AAX2A796</accession>
<protein>
    <submittedName>
        <fullName evidence="2">Uncharacterized protein</fullName>
    </submittedName>
</protein>
<reference evidence="1 3" key="2">
    <citation type="submission" date="2018-07" db="EMBL/GenBank/DDBJ databases">
        <title>Complete genome of the Arcobacter bivalviorum type strain LMG 26154.</title>
        <authorList>
            <person name="Miller W.G."/>
            <person name="Yee E."/>
            <person name="Bono J.L."/>
        </authorList>
    </citation>
    <scope>NUCLEOTIDE SEQUENCE [LARGE SCALE GENOMIC DNA]</scope>
    <source>
        <strain evidence="1 3">LMG 26154</strain>
    </source>
</reference>
<evidence type="ECO:0000313" key="3">
    <source>
        <dbReference type="Proteomes" id="UP000253850"/>
    </source>
</evidence>
<dbReference type="Gene3D" id="3.40.50.2000">
    <property type="entry name" value="Glycogen Phosphorylase B"/>
    <property type="match status" value="1"/>
</dbReference>
<sequence length="434" mass="50620">MVVFRVTDNINIKTTDGTLIKYEKVKGPSNLLNETIYISTLEDFNDLKRVLASVGNKYKAKIIDESKVRYLSQFPRELGITNINEYNITNNLNYKYKNTNILTKNSNSVLESLYLNEEKADLQKQVEGVLKRDISIVILGNLGFSISEMICASTALRIFYEKLMKVFKSVKIDIYLNASENRFYTRDKTIFSNQTFINKVSALSIDVKEFCQYDFFIDASSVSKRSFYETLNHTDAWLYKLGIDYQTIPNEMKYNQINIAAYRPKKELEDKIKTIKKRGKVLLYHPYSANAQKSIPKEIAVRFLKKLIEKMPEYTFISALKLDSKFSHERYFDLNNDSSSFLDFCYIVSNATKILTVDTATYYIADAFFIPTVVIYTNRKKQTMEYNLSKAIFVKDESKNFSQFIFRDESLLLYRFDGWQKLKASKVIKLLEKL</sequence>
<dbReference type="EMBL" id="CP031217">
    <property type="protein sequence ID" value="AXH11456.1"/>
    <property type="molecule type" value="Genomic_DNA"/>
</dbReference>
<reference evidence="2 4" key="1">
    <citation type="submission" date="2017-10" db="EMBL/GenBank/DDBJ databases">
        <title>Genomics of the genus Arcobacter.</title>
        <authorList>
            <person name="Perez-Cataluna A."/>
            <person name="Figueras M.J."/>
        </authorList>
    </citation>
    <scope>NUCLEOTIDE SEQUENCE [LARGE SCALE GENOMIC DNA]</scope>
    <source>
        <strain evidence="2 4">CECT 7835</strain>
    </source>
</reference>
<evidence type="ECO:0000313" key="4">
    <source>
        <dbReference type="Proteomes" id="UP000289193"/>
    </source>
</evidence>
<gene>
    <name evidence="1" type="ORF">ABIV_0435</name>
    <name evidence="2" type="ORF">CRV05_10545</name>
</gene>
<name>A0AAX2A796_9BACT</name>
<dbReference type="Proteomes" id="UP000289193">
    <property type="component" value="Unassembled WGS sequence"/>
</dbReference>
<proteinExistence type="predicted"/>
<dbReference type="SUPFAM" id="SSF53756">
    <property type="entry name" value="UDP-Glycosyltransferase/glycogen phosphorylase"/>
    <property type="match status" value="1"/>
</dbReference>
<dbReference type="Proteomes" id="UP000253850">
    <property type="component" value="Chromosome"/>
</dbReference>
<dbReference type="EMBL" id="PDKM01000006">
    <property type="protein sequence ID" value="RXK09359.1"/>
    <property type="molecule type" value="Genomic_DNA"/>
</dbReference>
<organism evidence="2 4">
    <name type="scientific">Halarcobacter bivalviorum</name>
    <dbReference type="NCBI Taxonomy" id="663364"/>
    <lineage>
        <taxon>Bacteria</taxon>
        <taxon>Pseudomonadati</taxon>
        <taxon>Campylobacterota</taxon>
        <taxon>Epsilonproteobacteria</taxon>
        <taxon>Campylobacterales</taxon>
        <taxon>Arcobacteraceae</taxon>
        <taxon>Halarcobacter</taxon>
    </lineage>
</organism>
<dbReference type="AlphaFoldDB" id="A0AAX2A796"/>